<gene>
    <name evidence="1" type="ORF">N0V84_008372</name>
</gene>
<protein>
    <recommendedName>
        <fullName evidence="3">F-box domain-containing protein</fullName>
    </recommendedName>
</protein>
<sequence length="413" mass="47662">MTDPQSRLLAAPMELHQQILASLPDAPSLATAALSCRQLYAAFKNKESALVRTILTKSIGAANLPEALMVHRCSPPYLSNDVELQPRLLHSRMEKQVAYVSRFIKRLKRSDFENATISMTEALVLDDFHTKTVSILAQRFIVICTERHEWQEPLKESFEKRPVSRLEWERIERALYRFELFRKLFGRFVTQEVELLPLAKSFLRKFAPWENAQLGCLHEFLAREVGQVYNYVAAHDIVWGAYRITLNGYGGGAHQHLLTLGLTKILEIARSETFEERCRLVGGGIPIKRMNNAFLKCALDHIWGLHSGSKKLAKAMRKISPFFCDGDDGAEDTWRYTLEERVYDFYTEPLFEWGCVMWDSARFDFLEIYEECERNAVTVFDERNVGCDSFGTRFDLYELGRRGYWAPDNESSS</sequence>
<dbReference type="EMBL" id="JAPEUR010000204">
    <property type="protein sequence ID" value="KAJ4315425.1"/>
    <property type="molecule type" value="Genomic_DNA"/>
</dbReference>
<evidence type="ECO:0000313" key="1">
    <source>
        <dbReference type="EMBL" id="KAJ4315425.1"/>
    </source>
</evidence>
<evidence type="ECO:0008006" key="3">
    <source>
        <dbReference type="Google" id="ProtNLM"/>
    </source>
</evidence>
<evidence type="ECO:0000313" key="2">
    <source>
        <dbReference type="Proteomes" id="UP001140502"/>
    </source>
</evidence>
<keyword evidence="2" id="KW-1185">Reference proteome</keyword>
<dbReference type="OrthoDB" id="5427059at2759"/>
<accession>A0A9W8W8B5</accession>
<comment type="caution">
    <text evidence="1">The sequence shown here is derived from an EMBL/GenBank/DDBJ whole genome shotgun (WGS) entry which is preliminary data.</text>
</comment>
<dbReference type="Proteomes" id="UP001140502">
    <property type="component" value="Unassembled WGS sequence"/>
</dbReference>
<reference evidence="1" key="1">
    <citation type="submission" date="2022-10" db="EMBL/GenBank/DDBJ databases">
        <title>Tapping the CABI collections for fungal endophytes: first genome assemblies for Collariella, Neodidymelliopsis, Ascochyta clinopodiicola, Didymella pomorum, Didymosphaeria variabile, Neocosmospora piperis and Neocucurbitaria cava.</title>
        <authorList>
            <person name="Hill R."/>
        </authorList>
    </citation>
    <scope>NUCLEOTIDE SEQUENCE</scope>
    <source>
        <strain evidence="1">IMI 366586</strain>
    </source>
</reference>
<organism evidence="1 2">
    <name type="scientific">Fusarium piperis</name>
    <dbReference type="NCBI Taxonomy" id="1435070"/>
    <lineage>
        <taxon>Eukaryota</taxon>
        <taxon>Fungi</taxon>
        <taxon>Dikarya</taxon>
        <taxon>Ascomycota</taxon>
        <taxon>Pezizomycotina</taxon>
        <taxon>Sordariomycetes</taxon>
        <taxon>Hypocreomycetidae</taxon>
        <taxon>Hypocreales</taxon>
        <taxon>Nectriaceae</taxon>
        <taxon>Fusarium</taxon>
        <taxon>Fusarium solani species complex</taxon>
    </lineage>
</organism>
<name>A0A9W8W8B5_9HYPO</name>
<proteinExistence type="predicted"/>
<dbReference type="AlphaFoldDB" id="A0A9W8W8B5"/>